<dbReference type="Gene3D" id="3.10.450.50">
    <property type="match status" value="1"/>
</dbReference>
<keyword evidence="3" id="KW-1185">Reference proteome</keyword>
<dbReference type="Proteomes" id="UP000619293">
    <property type="component" value="Unassembled WGS sequence"/>
</dbReference>
<sequence>MHTPRELFEQRVRLIDESRWAELIDQYADDAVVEMPFALPAPVRLEGRDQIAAHLARAERLPLRFTVRDVVLHETADPQVLVAEYGYRLTNGASGETADVANIQTFRIRDGLITRSRDFHDHRAIGRLLGRS</sequence>
<gene>
    <name evidence="2" type="ORF">Cch02nite_52320</name>
</gene>
<feature type="domain" description="SnoaL-like" evidence="1">
    <location>
        <begin position="12"/>
        <end position="115"/>
    </location>
</feature>
<organism evidence="2 3">
    <name type="scientific">Catellatospora chokoriensis</name>
    <dbReference type="NCBI Taxonomy" id="310353"/>
    <lineage>
        <taxon>Bacteria</taxon>
        <taxon>Bacillati</taxon>
        <taxon>Actinomycetota</taxon>
        <taxon>Actinomycetes</taxon>
        <taxon>Micromonosporales</taxon>
        <taxon>Micromonosporaceae</taxon>
        <taxon>Catellatospora</taxon>
    </lineage>
</organism>
<evidence type="ECO:0000313" key="3">
    <source>
        <dbReference type="Proteomes" id="UP000619293"/>
    </source>
</evidence>
<dbReference type="RefSeq" id="WP_191838032.1">
    <property type="nucleotide sequence ID" value="NZ_BAAALB010000003.1"/>
</dbReference>
<name>A0A8J3K7V5_9ACTN</name>
<dbReference type="Pfam" id="PF12680">
    <property type="entry name" value="SnoaL_2"/>
    <property type="match status" value="1"/>
</dbReference>
<dbReference type="InterPro" id="IPR037401">
    <property type="entry name" value="SnoaL-like"/>
</dbReference>
<comment type="caution">
    <text evidence="2">The sequence shown here is derived from an EMBL/GenBank/DDBJ whole genome shotgun (WGS) entry which is preliminary data.</text>
</comment>
<dbReference type="AlphaFoldDB" id="A0A8J3K7V5"/>
<evidence type="ECO:0000313" key="2">
    <source>
        <dbReference type="EMBL" id="GIF91788.1"/>
    </source>
</evidence>
<accession>A0A8J3K7V5</accession>
<dbReference type="InterPro" id="IPR032710">
    <property type="entry name" value="NTF2-like_dom_sf"/>
</dbReference>
<evidence type="ECO:0000259" key="1">
    <source>
        <dbReference type="Pfam" id="PF12680"/>
    </source>
</evidence>
<dbReference type="SUPFAM" id="SSF54427">
    <property type="entry name" value="NTF2-like"/>
    <property type="match status" value="1"/>
</dbReference>
<reference evidence="2 3" key="1">
    <citation type="submission" date="2021-01" db="EMBL/GenBank/DDBJ databases">
        <title>Whole genome shotgun sequence of Catellatospora chokoriensis NBRC 107358.</title>
        <authorList>
            <person name="Komaki H."/>
            <person name="Tamura T."/>
        </authorList>
    </citation>
    <scope>NUCLEOTIDE SEQUENCE [LARGE SCALE GENOMIC DNA]</scope>
    <source>
        <strain evidence="2 3">NBRC 107358</strain>
    </source>
</reference>
<proteinExistence type="predicted"/>
<dbReference type="EMBL" id="BONG01000036">
    <property type="protein sequence ID" value="GIF91788.1"/>
    <property type="molecule type" value="Genomic_DNA"/>
</dbReference>
<protein>
    <recommendedName>
        <fullName evidence="1">SnoaL-like domain-containing protein</fullName>
    </recommendedName>
</protein>